<keyword evidence="2" id="KW-1185">Reference proteome</keyword>
<dbReference type="AlphaFoldDB" id="A0A920CVY9"/>
<dbReference type="InterPro" id="IPR008972">
    <property type="entry name" value="Cupredoxin"/>
</dbReference>
<dbReference type="Gene3D" id="2.60.40.420">
    <property type="entry name" value="Cupredoxins - blue copper proteins"/>
    <property type="match status" value="1"/>
</dbReference>
<organism evidence="1 2">
    <name type="scientific">Paenibacillus montaniterrae</name>
    <dbReference type="NCBI Taxonomy" id="429341"/>
    <lineage>
        <taxon>Bacteria</taxon>
        <taxon>Bacillati</taxon>
        <taxon>Bacillota</taxon>
        <taxon>Bacilli</taxon>
        <taxon>Bacillales</taxon>
        <taxon>Paenibacillaceae</taxon>
        <taxon>Paenibacillus</taxon>
    </lineage>
</organism>
<comment type="caution">
    <text evidence="1">The sequence shown here is derived from an EMBL/GenBank/DDBJ whole genome shotgun (WGS) entry which is preliminary data.</text>
</comment>
<gene>
    <name evidence="1" type="ORF">J40TS1_10680</name>
</gene>
<dbReference type="Proteomes" id="UP000683139">
    <property type="component" value="Unassembled WGS sequence"/>
</dbReference>
<reference evidence="1" key="1">
    <citation type="submission" date="2021-03" db="EMBL/GenBank/DDBJ databases">
        <title>Antimicrobial resistance genes in bacteria isolated from Japanese honey, and their potential for conferring macrolide and lincosamide resistance in the American foulbrood pathogen Paenibacillus larvae.</title>
        <authorList>
            <person name="Okamoto M."/>
            <person name="Kumagai M."/>
            <person name="Kanamori H."/>
            <person name="Takamatsu D."/>
        </authorList>
    </citation>
    <scope>NUCLEOTIDE SEQUENCE</scope>
    <source>
        <strain evidence="1">J40TS1</strain>
    </source>
</reference>
<proteinExistence type="predicted"/>
<evidence type="ECO:0000313" key="1">
    <source>
        <dbReference type="EMBL" id="GIP15426.1"/>
    </source>
</evidence>
<dbReference type="RefSeq" id="WP_213513636.1">
    <property type="nucleotide sequence ID" value="NZ_BOSE01000001.1"/>
</dbReference>
<dbReference type="EMBL" id="BOSE01000001">
    <property type="protein sequence ID" value="GIP15426.1"/>
    <property type="molecule type" value="Genomic_DNA"/>
</dbReference>
<evidence type="ECO:0000313" key="2">
    <source>
        <dbReference type="Proteomes" id="UP000683139"/>
    </source>
</evidence>
<sequence length="129" mass="13984">MQKWIMFTLVSIASIMAVCLVAFGLPDKPVDESASLPEGVSLMKIVASNDFTFNEEEFTAKVGDTVIMRFSNKSGIHGIDIADLGISMDKDNAETEYTFTEPGEYLIECNIPCGPGHGTMTAKLIITEA</sequence>
<name>A0A920CVY9_9BACL</name>
<evidence type="ECO:0008006" key="3">
    <source>
        <dbReference type="Google" id="ProtNLM"/>
    </source>
</evidence>
<dbReference type="SUPFAM" id="SSF49503">
    <property type="entry name" value="Cupredoxins"/>
    <property type="match status" value="1"/>
</dbReference>
<accession>A0A920CVY9</accession>
<protein>
    <recommendedName>
        <fullName evidence="3">Cytochrome C oxidase subunit II</fullName>
    </recommendedName>
</protein>